<keyword evidence="1" id="KW-0812">Transmembrane</keyword>
<dbReference type="OrthoDB" id="10069788at2759"/>
<evidence type="ECO:0000256" key="1">
    <source>
        <dbReference type="SAM" id="Phobius"/>
    </source>
</evidence>
<feature type="transmembrane region" description="Helical" evidence="1">
    <location>
        <begin position="99"/>
        <end position="119"/>
    </location>
</feature>
<dbReference type="Proteomes" id="UP000784294">
    <property type="component" value="Unassembled WGS sequence"/>
</dbReference>
<evidence type="ECO:0000313" key="2">
    <source>
        <dbReference type="EMBL" id="VEL39667.1"/>
    </source>
</evidence>
<comment type="caution">
    <text evidence="2">The sequence shown here is derived from an EMBL/GenBank/DDBJ whole genome shotgun (WGS) entry which is preliminary data.</text>
</comment>
<name>A0A3S5B3Y3_9PLAT</name>
<dbReference type="AlphaFoldDB" id="A0A3S5B3Y3"/>
<evidence type="ECO:0000313" key="3">
    <source>
        <dbReference type="Proteomes" id="UP000784294"/>
    </source>
</evidence>
<feature type="transmembrane region" description="Helical" evidence="1">
    <location>
        <begin position="26"/>
        <end position="49"/>
    </location>
</feature>
<keyword evidence="1" id="KW-1133">Transmembrane helix</keyword>
<sequence length="161" mass="18366">MCAGLITMLVSRVGYRYECKRFSSGILYACIVVIVLTKRTSFLFVSLLLEAIRVPTPISALMYASPLVAAGIWFCRLFIRVGAIMSRGRGRHKSKKTILLYEFMTTLILCGLPCMVFFLNTGIFLLYRDIIYFFIVLVGIDFKVLLFFSFVSIVWLENLSI</sequence>
<gene>
    <name evidence="2" type="ORF">PXEA_LOCUS33107</name>
</gene>
<accession>A0A3S5B3Y3</accession>
<keyword evidence="1" id="KW-0472">Membrane</keyword>
<proteinExistence type="predicted"/>
<organism evidence="2 3">
    <name type="scientific">Protopolystoma xenopodis</name>
    <dbReference type="NCBI Taxonomy" id="117903"/>
    <lineage>
        <taxon>Eukaryota</taxon>
        <taxon>Metazoa</taxon>
        <taxon>Spiralia</taxon>
        <taxon>Lophotrochozoa</taxon>
        <taxon>Platyhelminthes</taxon>
        <taxon>Monogenea</taxon>
        <taxon>Polyopisthocotylea</taxon>
        <taxon>Polystomatidea</taxon>
        <taxon>Polystomatidae</taxon>
        <taxon>Protopolystoma</taxon>
    </lineage>
</organism>
<reference evidence="2" key="1">
    <citation type="submission" date="2018-11" db="EMBL/GenBank/DDBJ databases">
        <authorList>
            <consortium name="Pathogen Informatics"/>
        </authorList>
    </citation>
    <scope>NUCLEOTIDE SEQUENCE</scope>
</reference>
<feature type="transmembrane region" description="Helical" evidence="1">
    <location>
        <begin position="131"/>
        <end position="156"/>
    </location>
</feature>
<keyword evidence="3" id="KW-1185">Reference proteome</keyword>
<feature type="transmembrane region" description="Helical" evidence="1">
    <location>
        <begin position="61"/>
        <end position="79"/>
    </location>
</feature>
<dbReference type="EMBL" id="CAAALY010262117">
    <property type="protein sequence ID" value="VEL39667.1"/>
    <property type="molecule type" value="Genomic_DNA"/>
</dbReference>
<protein>
    <submittedName>
        <fullName evidence="2">Uncharacterized protein</fullName>
    </submittedName>
</protein>